<feature type="compositionally biased region" description="Polar residues" evidence="8">
    <location>
        <begin position="52"/>
        <end position="72"/>
    </location>
</feature>
<feature type="compositionally biased region" description="Polar residues" evidence="8">
    <location>
        <begin position="84"/>
        <end position="120"/>
    </location>
</feature>
<dbReference type="GO" id="GO:0008270">
    <property type="term" value="F:zinc ion binding"/>
    <property type="evidence" value="ECO:0007669"/>
    <property type="project" value="UniProtKB-KW"/>
</dbReference>
<dbReference type="Pfam" id="PF01530">
    <property type="entry name" value="zf-C2HC"/>
    <property type="match status" value="1"/>
</dbReference>
<evidence type="ECO:0000256" key="3">
    <source>
        <dbReference type="ARBA" id="ARBA00022771"/>
    </source>
</evidence>
<evidence type="ECO:0000256" key="6">
    <source>
        <dbReference type="ARBA" id="ARBA00023163"/>
    </source>
</evidence>
<dbReference type="PROSITE" id="PS51802">
    <property type="entry name" value="ZF_CCHHC"/>
    <property type="match status" value="1"/>
</dbReference>
<keyword evidence="2" id="KW-0479">Metal-binding</keyword>
<evidence type="ECO:0000256" key="2">
    <source>
        <dbReference type="ARBA" id="ARBA00022723"/>
    </source>
</evidence>
<proteinExistence type="predicted"/>
<feature type="region of interest" description="Disordered" evidence="8">
    <location>
        <begin position="1"/>
        <end position="150"/>
    </location>
</feature>
<evidence type="ECO:0000313" key="9">
    <source>
        <dbReference type="EMBL" id="CDW18858.1"/>
    </source>
</evidence>
<dbReference type="InterPro" id="IPR036060">
    <property type="entry name" value="Znf_C2H2C_sf"/>
</dbReference>
<protein>
    <submittedName>
        <fullName evidence="9">Uncharacterized protein</fullName>
    </submittedName>
</protein>
<feature type="compositionally biased region" description="Polar residues" evidence="8">
    <location>
        <begin position="288"/>
        <end position="303"/>
    </location>
</feature>
<feature type="region of interest" description="Disordered" evidence="8">
    <location>
        <begin position="274"/>
        <end position="318"/>
    </location>
</feature>
<keyword evidence="4" id="KW-0862">Zinc</keyword>
<comment type="subcellular location">
    <subcellularLocation>
        <location evidence="1">Nucleus</location>
    </subcellularLocation>
</comment>
<dbReference type="Gene3D" id="4.10.320.30">
    <property type="match status" value="1"/>
</dbReference>
<feature type="compositionally biased region" description="Low complexity" evidence="8">
    <location>
        <begin position="10"/>
        <end position="33"/>
    </location>
</feature>
<keyword evidence="3" id="KW-0863">Zinc-finger</keyword>
<dbReference type="GO" id="GO:0005634">
    <property type="term" value="C:nucleus"/>
    <property type="evidence" value="ECO:0007669"/>
    <property type="project" value="UniProtKB-SubCell"/>
</dbReference>
<evidence type="ECO:0000256" key="8">
    <source>
        <dbReference type="SAM" id="MobiDB-lite"/>
    </source>
</evidence>
<organism evidence="9">
    <name type="scientific">Lepeophtheirus salmonis</name>
    <name type="common">Salmon louse</name>
    <name type="synonym">Caligus salmonis</name>
    <dbReference type="NCBI Taxonomy" id="72036"/>
    <lineage>
        <taxon>Eukaryota</taxon>
        <taxon>Metazoa</taxon>
        <taxon>Ecdysozoa</taxon>
        <taxon>Arthropoda</taxon>
        <taxon>Crustacea</taxon>
        <taxon>Multicrustacea</taxon>
        <taxon>Hexanauplia</taxon>
        <taxon>Copepoda</taxon>
        <taxon>Siphonostomatoida</taxon>
        <taxon>Caligidae</taxon>
        <taxon>Lepeophtheirus</taxon>
    </lineage>
</organism>
<dbReference type="EMBL" id="HACA01001497">
    <property type="protein sequence ID" value="CDW18858.1"/>
    <property type="molecule type" value="Transcribed_RNA"/>
</dbReference>
<accession>A0A0K2SYP2</accession>
<dbReference type="SUPFAM" id="SSF103637">
    <property type="entry name" value="CCHHC domain"/>
    <property type="match status" value="1"/>
</dbReference>
<feature type="compositionally biased region" description="Low complexity" evidence="8">
    <location>
        <begin position="130"/>
        <end position="149"/>
    </location>
</feature>
<dbReference type="OrthoDB" id="10069059at2759"/>
<dbReference type="AlphaFoldDB" id="A0A0K2SYP2"/>
<feature type="region of interest" description="Disordered" evidence="8">
    <location>
        <begin position="220"/>
        <end position="262"/>
    </location>
</feature>
<evidence type="ECO:0000256" key="4">
    <source>
        <dbReference type="ARBA" id="ARBA00022833"/>
    </source>
</evidence>
<keyword evidence="5" id="KW-0805">Transcription regulation</keyword>
<name>A0A0K2SYP2_LEPSM</name>
<evidence type="ECO:0000256" key="1">
    <source>
        <dbReference type="ARBA" id="ARBA00004123"/>
    </source>
</evidence>
<sequence>LLAQVPEPPSSFSKTSNNSPTNNSNSSSNSVNVDQAGVTNHVLYGLPPKEGNTISSIDASPSSVMDSYNTSDKSIKEHSPPLDSPSNKCNNSFDPSSNKPGSKIGTTTQQQNMTYDSSTGKMYEELGGNSAASGTTSSSTTSISPSTRSNDYINYQNYSYNPASVSSSSTYAQMTPGYGGFNTTASSYGNQLHPYDRTMYPYNTPGAFVHHSAINLSVKTPEDLPSTTQSSMDLSDSSSYNASSTYAISSNNRTSSSVTSPQILDLTRNTVLSDSNAYESGSPGGNNRVHTSSSGIPVSNTGRSKAEQTEPVDFSSNQALPFSRGTSVFDSAASFVGRGSSDINRFRSNGYSTFGLGSSYNTLLQNGYTSASGYSSYNQSGYLNYANSGFTDPTFGLASSLSNSGSSSTTPSYMSFATRPRAGKDGKELIQCPTQGCDGVGHITGNYSTHRR</sequence>
<dbReference type="GO" id="GO:0006355">
    <property type="term" value="P:regulation of DNA-templated transcription"/>
    <property type="evidence" value="ECO:0007669"/>
    <property type="project" value="InterPro"/>
</dbReference>
<feature type="non-terminal residue" evidence="9">
    <location>
        <position position="1"/>
    </location>
</feature>
<evidence type="ECO:0000256" key="5">
    <source>
        <dbReference type="ARBA" id="ARBA00023015"/>
    </source>
</evidence>
<keyword evidence="7" id="KW-0539">Nucleus</keyword>
<keyword evidence="6" id="KW-0804">Transcription</keyword>
<evidence type="ECO:0000256" key="7">
    <source>
        <dbReference type="ARBA" id="ARBA00023242"/>
    </source>
</evidence>
<reference evidence="9" key="1">
    <citation type="submission" date="2014-05" db="EMBL/GenBank/DDBJ databases">
        <authorList>
            <person name="Chronopoulou M."/>
        </authorList>
    </citation>
    <scope>NUCLEOTIDE SEQUENCE</scope>
    <source>
        <tissue evidence="9">Whole organism</tissue>
    </source>
</reference>
<feature type="compositionally biased region" description="Low complexity" evidence="8">
    <location>
        <begin position="226"/>
        <end position="260"/>
    </location>
</feature>
<dbReference type="InterPro" id="IPR002515">
    <property type="entry name" value="Znf_C2H2C"/>
</dbReference>